<keyword evidence="4" id="KW-0539">Nucleus</keyword>
<feature type="compositionally biased region" description="Basic and acidic residues" evidence="5">
    <location>
        <begin position="1547"/>
        <end position="1560"/>
    </location>
</feature>
<dbReference type="RefSeq" id="XP_030047088.1">
    <property type="nucleotide sequence ID" value="XM_030191228.1"/>
</dbReference>
<feature type="region of interest" description="Disordered" evidence="5">
    <location>
        <begin position="64"/>
        <end position="94"/>
    </location>
</feature>
<dbReference type="PANTHER" id="PTHR21545:SF10">
    <property type="entry name" value="LIGAND-DEPENDENT NUCLEAR RECEPTOR COREPRESSOR-LIKE PROTEIN"/>
    <property type="match status" value="1"/>
</dbReference>
<dbReference type="GO" id="GO:0003677">
    <property type="term" value="F:DNA binding"/>
    <property type="evidence" value="ECO:0007669"/>
    <property type="project" value="UniProtKB-KW"/>
</dbReference>
<evidence type="ECO:0000256" key="4">
    <source>
        <dbReference type="ARBA" id="ARBA00023242"/>
    </source>
</evidence>
<feature type="region of interest" description="Disordered" evidence="5">
    <location>
        <begin position="462"/>
        <end position="483"/>
    </location>
</feature>
<keyword evidence="6" id="KW-1185">Reference proteome</keyword>
<feature type="region of interest" description="Disordered" evidence="5">
    <location>
        <begin position="863"/>
        <end position="920"/>
    </location>
</feature>
<proteinExistence type="predicted"/>
<evidence type="ECO:0000313" key="7">
    <source>
        <dbReference type="RefSeq" id="XP_030047086.1"/>
    </source>
</evidence>
<dbReference type="Proteomes" id="UP000515156">
    <property type="component" value="Chromosome 2"/>
</dbReference>
<evidence type="ECO:0000256" key="1">
    <source>
        <dbReference type="ARBA" id="ARBA00023015"/>
    </source>
</evidence>
<keyword evidence="1" id="KW-0805">Transcription regulation</keyword>
<accession>A0A6P7X137</accession>
<gene>
    <name evidence="7 8" type="primary">LCORL</name>
</gene>
<dbReference type="GeneID" id="115461431"/>
<feature type="compositionally biased region" description="Basic residues" evidence="5">
    <location>
        <begin position="1600"/>
        <end position="1609"/>
    </location>
</feature>
<dbReference type="CTD" id="254251"/>
<feature type="region of interest" description="Disordered" evidence="5">
    <location>
        <begin position="223"/>
        <end position="257"/>
    </location>
</feature>
<name>A0A6P7X137_9AMPH</name>
<evidence type="ECO:0000256" key="5">
    <source>
        <dbReference type="SAM" id="MobiDB-lite"/>
    </source>
</evidence>
<dbReference type="Pfam" id="PF15090">
    <property type="entry name" value="DUF4553"/>
    <property type="match status" value="1"/>
</dbReference>
<sequence>MKKMIRQFAIEYVSKLQEIRSGSSNESRANCNGIQMNQMQNPLQEEQDGPLDLTVSRAEEQNYQQGEGVLDLSTKKNNLRTGTPDANDSSNNLSSSSTICAKIMLQSDENSKLDERTAVLYKVLDSLCPYHRQQILNMLIFLTHELNICTSYVSLESQKSLHEDKGGLLCSSVEHRHTRRCRLQCLKPSPLLPVKKVHCLSCQTVSLCSVQPMVNKEVCKNPNLNMHHGKTSQNEIRMNDSGRPRSPSPPPLSPEWTDNIEHLKLMSDYGDFESNKFELNNQPPSLSPVACSNRGLKICKKGRSGNLIGFSLSTDQNNKSVNSKNFVKSESASVFQDLMDRINEKLKSIETLDIETNSGKFTSIENRKANSSKFGEFIKSLVQNAKANDYSFMELLSQHEKSVENKTIQTRFRKRQETLLAMHISPDSSFMRRQSLQIKRQLVCLDDPYVRKKLTCKGNRTKYINSDESTPQKSSNKTRGNMSESITMQDVNNQEKSVHRVACQTQLLELPQQSFKPHFDMVTCNRVVPNYLNLTTAGGETIGNKQDNTQNCLDSAKQGENESAFSVDYSEILGRTKHNVTPGWYSVCITNDFMFKKSATAKLSSGSLEESKIVEGNVERSGNIDVSKIARNTSLQVVVERLEDALRLPKKASLEHALMQRFKINSKLKNVLKSNIKQNTNKELCHGTNSLLKSHVPHSNVDKIEGVSSNLFDVTEPEYDCPINPSDWNSNNLVPISKERKRESETVGHSPFSYYSPIKLMFVSEINCKEGVRYTLSSISVASKGNSSDCFFEKSSESLINKTEKIENLKESSQDVCNDVCLDISNENISAEKEPNLNNILDTYSMNETEKYCIQNLEKTVDRLSNMDDSTPKRKPGRPKKIGPQVLKQTKRPIGRPPKAKINGNKSIHSRDESSNDKSAEFASSGLEEYSKNNLTITVVFGRSRRIQRHVSEDMWIAKPVNNVHVLNVCADLKNNGNKILDELNTVANHEFLKSSYEYVRPIKDKPVLHFSGSNIIHPSKKPGRKPGRPAKIKISGISVTVNSVSPQGRKVSMNSCLKPFTQESTLEKTISKHDFQQCSNLSTMQDNCSQDRLDFPSMGTKMDAAHLRYSVRKRESSLPFSHSLESVNMFACKPALLHKSYKLCLNKAKDQKDNTKQVTMSTPLKHILDARNAKKDCEERCNSIFEVSSDPIFPSDTSLRWWANTVSNDSLLEDLDSRFEKIANTWLQVDGHEPKCYLYGKGSNDEPDCKLEISNPLRTCLLEFKISPVKMLFQKKCDMNELCSWFMETTETKSLSMVRKANARNPLDVISSRSKAKAKHSDLNLSPFSKHLKKFALSSSQSSEKLQMLHGVVRPQCFNLKSTLVGIRTKFIRLKQEKLRLQHKLCNQLVERTSQHSNVNYKYGHVLKKVNDIVPRFQEHSTSETEQPMLSAETEIMGVFQLSALRTHASKLIEENEINSKWKLQKTQDQSKIFCQSTCNPETFKDCRVCLKKINHVGKKSSWNLNTALPAPESSEFGNNCQAYNERSCALRSHSARENVFKGGKEIRTDNGAESHHNETVNNRKHKSSTKWLDEQMKKNKSSMFIKSEHSSTSVSKVLNKKNGKKRPGVPLEIDMKVAKRPKRQTGSEQHMTSYYSKFQLAHRN</sequence>
<feature type="region of interest" description="Disordered" evidence="5">
    <location>
        <begin position="1547"/>
        <end position="1646"/>
    </location>
</feature>
<organism evidence="6 7">
    <name type="scientific">Microcaecilia unicolor</name>
    <dbReference type="NCBI Taxonomy" id="1415580"/>
    <lineage>
        <taxon>Eukaryota</taxon>
        <taxon>Metazoa</taxon>
        <taxon>Chordata</taxon>
        <taxon>Craniata</taxon>
        <taxon>Vertebrata</taxon>
        <taxon>Euteleostomi</taxon>
        <taxon>Amphibia</taxon>
        <taxon>Gymnophiona</taxon>
        <taxon>Siphonopidae</taxon>
        <taxon>Microcaecilia</taxon>
    </lineage>
</organism>
<keyword evidence="3" id="KW-0804">Transcription</keyword>
<dbReference type="OrthoDB" id="10028342at2759"/>
<evidence type="ECO:0000313" key="6">
    <source>
        <dbReference type="Proteomes" id="UP000515156"/>
    </source>
</evidence>
<feature type="compositionally biased region" description="Polar residues" evidence="5">
    <location>
        <begin position="1626"/>
        <end position="1638"/>
    </location>
</feature>
<reference evidence="7 8" key="1">
    <citation type="submission" date="2025-04" db="UniProtKB">
        <authorList>
            <consortium name="RefSeq"/>
        </authorList>
    </citation>
    <scope>IDENTIFICATION</scope>
</reference>
<protein>
    <submittedName>
        <fullName evidence="7 8">Ligand-dependent nuclear receptor corepressor-like protein isoform X1</fullName>
    </submittedName>
</protein>
<dbReference type="GO" id="GO:0006357">
    <property type="term" value="P:regulation of transcription by RNA polymerase II"/>
    <property type="evidence" value="ECO:0007669"/>
    <property type="project" value="TreeGrafter"/>
</dbReference>
<dbReference type="InterPro" id="IPR028104">
    <property type="entry name" value="DUF4553"/>
</dbReference>
<dbReference type="GO" id="GO:0005634">
    <property type="term" value="C:nucleus"/>
    <property type="evidence" value="ECO:0007669"/>
    <property type="project" value="TreeGrafter"/>
</dbReference>
<evidence type="ECO:0000256" key="3">
    <source>
        <dbReference type="ARBA" id="ARBA00023163"/>
    </source>
</evidence>
<feature type="compositionally biased region" description="Basic and acidic residues" evidence="5">
    <location>
        <begin position="863"/>
        <end position="872"/>
    </location>
</feature>
<keyword evidence="2" id="KW-0238">DNA-binding</keyword>
<feature type="compositionally biased region" description="Polar residues" evidence="5">
    <location>
        <begin position="75"/>
        <end position="86"/>
    </location>
</feature>
<evidence type="ECO:0000256" key="2">
    <source>
        <dbReference type="ARBA" id="ARBA00023125"/>
    </source>
</evidence>
<evidence type="ECO:0000313" key="8">
    <source>
        <dbReference type="RefSeq" id="XP_030047088.1"/>
    </source>
</evidence>
<feature type="compositionally biased region" description="Basic and acidic residues" evidence="5">
    <location>
        <begin position="909"/>
        <end position="920"/>
    </location>
</feature>
<dbReference type="RefSeq" id="XP_030047086.1">
    <property type="nucleotide sequence ID" value="XM_030191226.1"/>
</dbReference>
<dbReference type="PANTHER" id="PTHR21545">
    <property type="entry name" value="TRANSCRIPTION FACTOR MLR1/2"/>
    <property type="match status" value="1"/>
</dbReference>
<dbReference type="KEGG" id="muo:115461431"/>